<dbReference type="EMBL" id="JBHUFV010000128">
    <property type="protein sequence ID" value="MFD1940566.1"/>
    <property type="molecule type" value="Genomic_DNA"/>
</dbReference>
<dbReference type="Pfam" id="PF02796">
    <property type="entry name" value="HTH_7"/>
    <property type="match status" value="1"/>
</dbReference>
<accession>A0ABW4TF91</accession>
<evidence type="ECO:0000313" key="2">
    <source>
        <dbReference type="EMBL" id="MFD1940566.1"/>
    </source>
</evidence>
<proteinExistence type="predicted"/>
<reference evidence="3" key="1">
    <citation type="journal article" date="2019" name="Int. J. Syst. Evol. Microbiol.">
        <title>The Global Catalogue of Microorganisms (GCM) 10K type strain sequencing project: providing services to taxonomists for standard genome sequencing and annotation.</title>
        <authorList>
            <consortium name="The Broad Institute Genomics Platform"/>
            <consortium name="The Broad Institute Genome Sequencing Center for Infectious Disease"/>
            <person name="Wu L."/>
            <person name="Ma J."/>
        </authorList>
    </citation>
    <scope>NUCLEOTIDE SEQUENCE [LARGE SCALE GENOMIC DNA]</scope>
    <source>
        <strain evidence="3">ICMP 6774ER</strain>
    </source>
</reference>
<name>A0ABW4TF91_9ACTN</name>
<dbReference type="Proteomes" id="UP001597368">
    <property type="component" value="Unassembled WGS sequence"/>
</dbReference>
<keyword evidence="3" id="KW-1185">Reference proteome</keyword>
<dbReference type="InterPro" id="IPR047951">
    <property type="entry name" value="Transpos_ISL3"/>
</dbReference>
<dbReference type="PANTHER" id="PTHR33498">
    <property type="entry name" value="TRANSPOSASE FOR INSERTION SEQUENCE ELEMENT IS1557"/>
    <property type="match status" value="1"/>
</dbReference>
<evidence type="ECO:0000259" key="1">
    <source>
        <dbReference type="PROSITE" id="PS50531"/>
    </source>
</evidence>
<comment type="caution">
    <text evidence="2">The sequence shown here is derived from an EMBL/GenBank/DDBJ whole genome shotgun (WGS) entry which is preliminary data.</text>
</comment>
<dbReference type="Pfam" id="PF14690">
    <property type="entry name" value="Zn_ribbon_ISL3"/>
    <property type="match status" value="1"/>
</dbReference>
<feature type="domain" description="HTH IS21-type" evidence="1">
    <location>
        <begin position="273"/>
        <end position="335"/>
    </location>
</feature>
<dbReference type="PROSITE" id="PS50531">
    <property type="entry name" value="HTH_IS21"/>
    <property type="match status" value="1"/>
</dbReference>
<dbReference type="PANTHER" id="PTHR33498:SF1">
    <property type="entry name" value="TRANSPOSASE FOR INSERTION SEQUENCE ELEMENT IS1557"/>
    <property type="match status" value="1"/>
</dbReference>
<feature type="non-terminal residue" evidence="2">
    <location>
        <position position="499"/>
    </location>
</feature>
<dbReference type="InterPro" id="IPR006120">
    <property type="entry name" value="Resolvase_HTH_dom"/>
</dbReference>
<dbReference type="NCBIfam" id="NF033550">
    <property type="entry name" value="transpos_ISL3"/>
    <property type="match status" value="1"/>
</dbReference>
<dbReference type="InterPro" id="IPR029261">
    <property type="entry name" value="Transposase_Znf"/>
</dbReference>
<dbReference type="SUPFAM" id="SSF46689">
    <property type="entry name" value="Homeodomain-like"/>
    <property type="match status" value="1"/>
</dbReference>
<evidence type="ECO:0000313" key="3">
    <source>
        <dbReference type="Proteomes" id="UP001597368"/>
    </source>
</evidence>
<dbReference type="Gene3D" id="1.10.10.60">
    <property type="entry name" value="Homeodomain-like"/>
    <property type="match status" value="1"/>
</dbReference>
<dbReference type="InterPro" id="IPR002560">
    <property type="entry name" value="Transposase_DDE"/>
</dbReference>
<dbReference type="InterPro" id="IPR009057">
    <property type="entry name" value="Homeodomain-like_sf"/>
</dbReference>
<organism evidence="2 3">
    <name type="scientific">Nonomuraea mangrovi</name>
    <dbReference type="NCBI Taxonomy" id="2316207"/>
    <lineage>
        <taxon>Bacteria</taxon>
        <taxon>Bacillati</taxon>
        <taxon>Actinomycetota</taxon>
        <taxon>Actinomycetes</taxon>
        <taxon>Streptosporangiales</taxon>
        <taxon>Streptosporangiaceae</taxon>
        <taxon>Nonomuraea</taxon>
    </lineage>
</organism>
<dbReference type="Pfam" id="PF01610">
    <property type="entry name" value="DDE_Tnp_ISL3"/>
    <property type="match status" value="2"/>
</dbReference>
<protein>
    <submittedName>
        <fullName evidence="2">ISL3 family transposase</fullName>
    </submittedName>
</protein>
<dbReference type="InterPro" id="IPR017894">
    <property type="entry name" value="HTH_IS21_transposase_type"/>
</dbReference>
<gene>
    <name evidence="2" type="ORF">ACFSKW_54845</name>
</gene>
<sequence length="499" mass="54413">MQVEEGAVVFTVGSAIPAATCPGCGTTSARTHGSYRRRLTDLPISGRPVRIDVGVRRFRCDDPGCGAVTFAEQIPGLTAPFARRTAGLTDRLAAIGLALAGRAGSRLAAKLGMPTCRDTLIRLIRALPEPPEAVPTVIGVDDFALRKGAVYGTLIIDMQTHRPIDIFPGRDAATLVAWLAARPGIEVICRDRAGAYAHGARVGAPDAIEVADRWHLWANLGAAVEKTVFTHAACLPEPPLAEDLVTDEQCDEAGPPPEPDPPIEYPLARRHRERHAAIHELLAAGRSRTQVARELGISVRTVYRFAGTPLEQHLGRANNRTSRLDRFRDHLHQRFADGVHNARALHREIELLGWRGSLRTVERYVAQLRERTDPPSTAPTPPKPRKVASWIMSDPDHLTAGAAVQLKNILARCPELEATRHHVGSFANMIQNLDGDRLPTWIDAVLADRLPALHSFATSLTRDQDAVTAGLTLPWSNGPTEGTVNRLKMIKRSMYGRAN</sequence>